<dbReference type="EMBL" id="JASMWN010000025">
    <property type="protein sequence ID" value="MDU9006563.1"/>
    <property type="molecule type" value="Genomic_DNA"/>
</dbReference>
<evidence type="ECO:0000313" key="2">
    <source>
        <dbReference type="EMBL" id="MDU9006563.1"/>
    </source>
</evidence>
<protein>
    <recommendedName>
        <fullName evidence="4">Yip1 domain-containing protein</fullName>
    </recommendedName>
</protein>
<dbReference type="RefSeq" id="WP_316781732.1">
    <property type="nucleotide sequence ID" value="NZ_JASMWN010000025.1"/>
</dbReference>
<evidence type="ECO:0000313" key="3">
    <source>
        <dbReference type="Proteomes" id="UP001255416"/>
    </source>
</evidence>
<dbReference type="Proteomes" id="UP001255416">
    <property type="component" value="Unassembled WGS sequence"/>
</dbReference>
<comment type="caution">
    <text evidence="2">The sequence shown here is derived from an EMBL/GenBank/DDBJ whole genome shotgun (WGS) entry which is preliminary data.</text>
</comment>
<feature type="transmembrane region" description="Helical" evidence="1">
    <location>
        <begin position="73"/>
        <end position="95"/>
    </location>
</feature>
<keyword evidence="1" id="KW-1133">Transmembrane helix</keyword>
<evidence type="ECO:0000256" key="1">
    <source>
        <dbReference type="SAM" id="Phobius"/>
    </source>
</evidence>
<gene>
    <name evidence="2" type="ORF">QO231_22255</name>
</gene>
<organism evidence="2 3">
    <name type="scientific">Sedimentitalea todarodis</name>
    <dbReference type="NCBI Taxonomy" id="1631240"/>
    <lineage>
        <taxon>Bacteria</taxon>
        <taxon>Pseudomonadati</taxon>
        <taxon>Pseudomonadota</taxon>
        <taxon>Alphaproteobacteria</taxon>
        <taxon>Rhodobacterales</taxon>
        <taxon>Paracoccaceae</taxon>
        <taxon>Sedimentitalea</taxon>
    </lineage>
</organism>
<evidence type="ECO:0008006" key="4">
    <source>
        <dbReference type="Google" id="ProtNLM"/>
    </source>
</evidence>
<proteinExistence type="predicted"/>
<reference evidence="3" key="1">
    <citation type="submission" date="2023-05" db="EMBL/GenBank/DDBJ databases">
        <title>Sedimentitalea sp. nov. JM2-8.</title>
        <authorList>
            <person name="Huang J."/>
        </authorList>
    </citation>
    <scope>NUCLEOTIDE SEQUENCE [LARGE SCALE GENOMIC DNA]</scope>
    <source>
        <strain evidence="3">KHS03</strain>
    </source>
</reference>
<name>A0ABU3VK40_9RHOB</name>
<keyword evidence="3" id="KW-1185">Reference proteome</keyword>
<feature type="transmembrane region" description="Helical" evidence="1">
    <location>
        <begin position="107"/>
        <end position="128"/>
    </location>
</feature>
<accession>A0ABU3VK40</accession>
<keyword evidence="1" id="KW-0812">Transmembrane</keyword>
<feature type="transmembrane region" description="Helical" evidence="1">
    <location>
        <begin position="175"/>
        <end position="195"/>
    </location>
</feature>
<keyword evidence="1" id="KW-0472">Membrane</keyword>
<sequence>MLEDIVKRTVEVLPRYGSTFWALLAHPVAQVTPRSRAGTAVWDAVLFWAVSVAILLLTRYIAFSSDAAPTLFFVARGLSSILQLLLVSLAFFWVWRLFGARHPLGSFLIATACIHGVVLPLEAVLQLGSFGVMRIIGEDLFRLSANSVSGCGQVTTLAALQAALQDNPQTSLRPILLYIVTTLPMFGVLIGYGIAYCRILARLAEGPARFGPARLLLMFLLGGTLALIGLSFAALFDWILFNNSTLCLTPAPPFATD</sequence>
<feature type="transmembrane region" description="Helical" evidence="1">
    <location>
        <begin position="40"/>
        <end position="61"/>
    </location>
</feature>
<feature type="transmembrane region" description="Helical" evidence="1">
    <location>
        <begin position="215"/>
        <end position="236"/>
    </location>
</feature>